<dbReference type="EMBL" id="MT141756">
    <property type="protein sequence ID" value="QJA70009.1"/>
    <property type="molecule type" value="Genomic_DNA"/>
</dbReference>
<reference evidence="2" key="1">
    <citation type="submission" date="2020-03" db="EMBL/GenBank/DDBJ databases">
        <title>The deep terrestrial virosphere.</title>
        <authorList>
            <person name="Holmfeldt K."/>
            <person name="Nilsson E."/>
            <person name="Simone D."/>
            <person name="Lopez-Fernandez M."/>
            <person name="Wu X."/>
            <person name="de Brujin I."/>
            <person name="Lundin D."/>
            <person name="Andersson A."/>
            <person name="Bertilsson S."/>
            <person name="Dopson M."/>
        </authorList>
    </citation>
    <scope>NUCLEOTIDE SEQUENCE</scope>
    <source>
        <strain evidence="3">MM415A04059</strain>
        <strain evidence="2">MM415B01989</strain>
    </source>
</reference>
<protein>
    <submittedName>
        <fullName evidence="2">Uncharacterized protein</fullName>
    </submittedName>
</protein>
<keyword evidence="1" id="KW-0812">Transmembrane</keyword>
<sequence length="71" mass="7544">MEGLGEWVQTILLKGGEIYGQIQGAKYAAETSQAQVTTETAKAKSKQWLYLGIGVIGAALLLSFAKKASRA</sequence>
<dbReference type="EMBL" id="MT141181">
    <property type="protein sequence ID" value="QJA43254.1"/>
    <property type="molecule type" value="Genomic_DNA"/>
</dbReference>
<evidence type="ECO:0000313" key="3">
    <source>
        <dbReference type="EMBL" id="QJA70009.1"/>
    </source>
</evidence>
<keyword evidence="1" id="KW-1133">Transmembrane helix</keyword>
<proteinExistence type="predicted"/>
<feature type="transmembrane region" description="Helical" evidence="1">
    <location>
        <begin position="48"/>
        <end position="65"/>
    </location>
</feature>
<organism evidence="2">
    <name type="scientific">viral metagenome</name>
    <dbReference type="NCBI Taxonomy" id="1070528"/>
    <lineage>
        <taxon>unclassified sequences</taxon>
        <taxon>metagenomes</taxon>
        <taxon>organismal metagenomes</taxon>
    </lineage>
</organism>
<dbReference type="AlphaFoldDB" id="A0A6H1Z6R7"/>
<evidence type="ECO:0000256" key="1">
    <source>
        <dbReference type="SAM" id="Phobius"/>
    </source>
</evidence>
<gene>
    <name evidence="3" type="ORF">MM415A04059_0003</name>
    <name evidence="2" type="ORF">MM415B01989_0003</name>
</gene>
<keyword evidence="1" id="KW-0472">Membrane</keyword>
<evidence type="ECO:0000313" key="2">
    <source>
        <dbReference type="EMBL" id="QJA43254.1"/>
    </source>
</evidence>
<name>A0A6H1Z6R7_9ZZZZ</name>
<accession>A0A6H1Z6R7</accession>